<evidence type="ECO:0000313" key="3">
    <source>
        <dbReference type="Proteomes" id="UP001500457"/>
    </source>
</evidence>
<dbReference type="SUPFAM" id="SSF52833">
    <property type="entry name" value="Thioredoxin-like"/>
    <property type="match status" value="1"/>
</dbReference>
<feature type="compositionally biased region" description="Basic and acidic residues" evidence="1">
    <location>
        <begin position="17"/>
        <end position="26"/>
    </location>
</feature>
<accession>A0ABP9E9P2</accession>
<evidence type="ECO:0000313" key="2">
    <source>
        <dbReference type="EMBL" id="GAA4867171.1"/>
    </source>
</evidence>
<proteinExistence type="predicted"/>
<dbReference type="Pfam" id="PF05768">
    <property type="entry name" value="Glrx-like"/>
    <property type="match status" value="1"/>
</dbReference>
<evidence type="ECO:0008006" key="4">
    <source>
        <dbReference type="Google" id="ProtNLM"/>
    </source>
</evidence>
<dbReference type="EMBL" id="BAABHQ010000002">
    <property type="protein sequence ID" value="GAA4867171.1"/>
    <property type="molecule type" value="Genomic_DNA"/>
</dbReference>
<keyword evidence="3" id="KW-1185">Reference proteome</keyword>
<dbReference type="Proteomes" id="UP001500457">
    <property type="component" value="Unassembled WGS sequence"/>
</dbReference>
<dbReference type="InterPro" id="IPR008554">
    <property type="entry name" value="Glutaredoxin-like"/>
</dbReference>
<feature type="compositionally biased region" description="Polar residues" evidence="1">
    <location>
        <begin position="82"/>
        <end position="92"/>
    </location>
</feature>
<comment type="caution">
    <text evidence="2">The sequence shown here is derived from an EMBL/GenBank/DDBJ whole genome shotgun (WGS) entry which is preliminary data.</text>
</comment>
<sequence length="197" mass="20486">MSCPDTGAPAGAPTLSDLHRRCDERPFGGIPGLRVGPLGPCETAAGRCTGAVRDGGDAAVADERSDERAMTSVGGATGGRSDGSTESGSPRVTGSDGLPDTLAGTSSEDPEESEEAVRVVVLVRADCRTCDRMEGVVREICGRVGEEHTVVDVDGPGADPEWRAEYGDRIPVVLVDDVEIASWRLEPDDLVRALGAR</sequence>
<gene>
    <name evidence="2" type="ORF">GCM10023203_14680</name>
</gene>
<dbReference type="Gene3D" id="3.40.30.10">
    <property type="entry name" value="Glutaredoxin"/>
    <property type="match status" value="1"/>
</dbReference>
<reference evidence="3" key="1">
    <citation type="journal article" date="2019" name="Int. J. Syst. Evol. Microbiol.">
        <title>The Global Catalogue of Microorganisms (GCM) 10K type strain sequencing project: providing services to taxonomists for standard genome sequencing and annotation.</title>
        <authorList>
            <consortium name="The Broad Institute Genomics Platform"/>
            <consortium name="The Broad Institute Genome Sequencing Center for Infectious Disease"/>
            <person name="Wu L."/>
            <person name="Ma J."/>
        </authorList>
    </citation>
    <scope>NUCLEOTIDE SEQUENCE [LARGE SCALE GENOMIC DNA]</scope>
    <source>
        <strain evidence="3">JCM 17983</strain>
    </source>
</reference>
<feature type="region of interest" description="Disordered" evidence="1">
    <location>
        <begin position="1"/>
        <end position="114"/>
    </location>
</feature>
<dbReference type="InterPro" id="IPR036249">
    <property type="entry name" value="Thioredoxin-like_sf"/>
</dbReference>
<protein>
    <recommendedName>
        <fullName evidence="4">Glutaredoxin-like protein DUF836</fullName>
    </recommendedName>
</protein>
<name>A0ABP9E9P2_9PSEU</name>
<evidence type="ECO:0000256" key="1">
    <source>
        <dbReference type="SAM" id="MobiDB-lite"/>
    </source>
</evidence>
<organism evidence="2 3">
    <name type="scientific">Actinomycetospora straminea</name>
    <dbReference type="NCBI Taxonomy" id="663607"/>
    <lineage>
        <taxon>Bacteria</taxon>
        <taxon>Bacillati</taxon>
        <taxon>Actinomycetota</taxon>
        <taxon>Actinomycetes</taxon>
        <taxon>Pseudonocardiales</taxon>
        <taxon>Pseudonocardiaceae</taxon>
        <taxon>Actinomycetospora</taxon>
    </lineage>
</organism>